<dbReference type="AlphaFoldDB" id="A0A2T4CDD5"/>
<evidence type="ECO:0000256" key="1">
    <source>
        <dbReference type="SAM" id="MobiDB-lite"/>
    </source>
</evidence>
<evidence type="ECO:0000313" key="3">
    <source>
        <dbReference type="Proteomes" id="UP000240760"/>
    </source>
</evidence>
<protein>
    <submittedName>
        <fullName evidence="2">Uncharacterized protein</fullName>
    </submittedName>
</protein>
<feature type="region of interest" description="Disordered" evidence="1">
    <location>
        <begin position="62"/>
        <end position="97"/>
    </location>
</feature>
<sequence length="223" mass="25742">MPKLSDDIDIATQKSATGKKRRRHSPRLIESIISSYIEISSFIEASAAAALLTRMDAFSGHQAYSDSSDEEDGDEQDNEDDDEQDNERDSEHDDKYSGADIDSYVVMSWLFHVDALEQLQTSDGEISRLLSQFLGVDRSPQQSSWRFQRWPQLVYGTMLRHQWLPTHYKKSYSNFQSDENPIFFICAVGLYHTMRDYWASKVDVSPVNESPEMSFQWPYIMAI</sequence>
<organism evidence="2 3">
    <name type="scientific">Trichoderma longibrachiatum ATCC 18648</name>
    <dbReference type="NCBI Taxonomy" id="983965"/>
    <lineage>
        <taxon>Eukaryota</taxon>
        <taxon>Fungi</taxon>
        <taxon>Dikarya</taxon>
        <taxon>Ascomycota</taxon>
        <taxon>Pezizomycotina</taxon>
        <taxon>Sordariomycetes</taxon>
        <taxon>Hypocreomycetidae</taxon>
        <taxon>Hypocreales</taxon>
        <taxon>Hypocreaceae</taxon>
        <taxon>Trichoderma</taxon>
    </lineage>
</organism>
<feature type="compositionally biased region" description="Basic and acidic residues" evidence="1">
    <location>
        <begin position="87"/>
        <end position="97"/>
    </location>
</feature>
<keyword evidence="3" id="KW-1185">Reference proteome</keyword>
<accession>A0A2T4CDD5</accession>
<evidence type="ECO:0000313" key="2">
    <source>
        <dbReference type="EMBL" id="PTB79556.1"/>
    </source>
</evidence>
<dbReference type="Proteomes" id="UP000240760">
    <property type="component" value="Unassembled WGS sequence"/>
</dbReference>
<feature type="compositionally biased region" description="Acidic residues" evidence="1">
    <location>
        <begin position="67"/>
        <end position="86"/>
    </location>
</feature>
<dbReference type="EMBL" id="KZ679128">
    <property type="protein sequence ID" value="PTB79556.1"/>
    <property type="molecule type" value="Genomic_DNA"/>
</dbReference>
<feature type="region of interest" description="Disordered" evidence="1">
    <location>
        <begin position="1"/>
        <end position="24"/>
    </location>
</feature>
<proteinExistence type="predicted"/>
<name>A0A2T4CDD5_TRILO</name>
<reference evidence="2 3" key="1">
    <citation type="submission" date="2016-07" db="EMBL/GenBank/DDBJ databases">
        <title>Multiple horizontal gene transfer events from other fungi enriched the ability of initially mycotrophic Trichoderma (Ascomycota) to feed on dead plant biomass.</title>
        <authorList>
            <consortium name="DOE Joint Genome Institute"/>
            <person name="Aerts A."/>
            <person name="Atanasova L."/>
            <person name="Chenthamara K."/>
            <person name="Zhang J."/>
            <person name="Grujic M."/>
            <person name="Henrissat B."/>
            <person name="Kuo A."/>
            <person name="Salamov A."/>
            <person name="Lipzen A."/>
            <person name="Labutti K."/>
            <person name="Barry K."/>
            <person name="Miao Y."/>
            <person name="Rahimi M.J."/>
            <person name="Shen Q."/>
            <person name="Grigoriev I.V."/>
            <person name="Kubicek C.P."/>
            <person name="Druzhinina I.S."/>
        </authorList>
    </citation>
    <scope>NUCLEOTIDE SEQUENCE [LARGE SCALE GENOMIC DNA]</scope>
    <source>
        <strain evidence="2 3">ATCC 18648</strain>
    </source>
</reference>
<gene>
    <name evidence="2" type="ORF">M440DRAFT_1389519</name>
</gene>